<name>A0A8J8K4P7_9FLAO</name>
<organism evidence="1 2">
    <name type="scientific">Frigoriflavimonas asaccharolytica</name>
    <dbReference type="NCBI Taxonomy" id="2735899"/>
    <lineage>
        <taxon>Bacteria</taxon>
        <taxon>Pseudomonadati</taxon>
        <taxon>Bacteroidota</taxon>
        <taxon>Flavobacteriia</taxon>
        <taxon>Flavobacteriales</taxon>
        <taxon>Weeksellaceae</taxon>
        <taxon>Frigoriflavimonas</taxon>
    </lineage>
</organism>
<dbReference type="AlphaFoldDB" id="A0A8J8K4P7"/>
<comment type="caution">
    <text evidence="1">The sequence shown here is derived from an EMBL/GenBank/DDBJ whole genome shotgun (WGS) entry which is preliminary data.</text>
</comment>
<evidence type="ECO:0000313" key="2">
    <source>
        <dbReference type="Proteomes" id="UP000610746"/>
    </source>
</evidence>
<evidence type="ECO:0000313" key="1">
    <source>
        <dbReference type="EMBL" id="NRS91965.1"/>
    </source>
</evidence>
<protein>
    <submittedName>
        <fullName evidence="1">Uncharacterized protein</fullName>
    </submittedName>
</protein>
<accession>A0A8J8K4P7</accession>
<keyword evidence="2" id="KW-1185">Reference proteome</keyword>
<dbReference type="EMBL" id="JABSNO010000005">
    <property type="protein sequence ID" value="NRS91965.1"/>
    <property type="molecule type" value="Genomic_DNA"/>
</dbReference>
<dbReference type="RefSeq" id="WP_173778578.1">
    <property type="nucleotide sequence ID" value="NZ_JABSNO010000005.1"/>
</dbReference>
<dbReference type="Proteomes" id="UP000610746">
    <property type="component" value="Unassembled WGS sequence"/>
</dbReference>
<reference evidence="1" key="1">
    <citation type="submission" date="2020-05" db="EMBL/GenBank/DDBJ databases">
        <title>Genomic Encyclopedia of Type Strains, Phase IV (KMG-V): Genome sequencing to study the core and pangenomes of soil and plant-associated prokaryotes.</title>
        <authorList>
            <person name="Whitman W."/>
        </authorList>
    </citation>
    <scope>NUCLEOTIDE SEQUENCE</scope>
    <source>
        <strain evidence="1">16F</strain>
    </source>
</reference>
<proteinExistence type="predicted"/>
<sequence length="274" mass="33082">MMNKILLFAFAFIFSFGSAQKNKFEDVMNSKKLAYAFKDLKDKDKEDFYQQYFWLIKSEELKKYPHIEGIRPQVLYNFIREINPQAPTKELSEEDKKIREDTEHSLNQYFSKRDFENPVMIYNLESYVDPSGRKYFTEVNPERVAELLPKKLYTFTSRNKKENKQKTYYLYIDQKKNDYEMIELIPSEKNKKFYEALKLNMGDYKFPNFVPTVEPGDRKDEDDRNFYYITPFQVGNDNIMYRTKNFEDYELVKVKKEGAAWVDLRKSEKSKKNK</sequence>
<gene>
    <name evidence="1" type="ORF">HNQ03_001032</name>
</gene>